<sequence>MKYRADIDGLRTVAVLSVVLFHAGVAKLTGGFVGVDIFFVISGFLISNLIVHDANCAGFSILTFYERRVRRIFPALIVVILFCILAGYIIYAPDDYVRLGHSIPPVTLFFSNIYFWKSVSYFDPQADLNALLHTWSLSVEEQFYIFYPILLLMLHKWRLPARVILSVLALASLLLATVLVQLKPSAAFYLLPTRTWELMVGGIVAFWPRQEERSYTTELVASISGLVMIVVPVLVYDSATPFPGLAALPPVLGAGLIIWSGAGSRWTPVHRLLASRPMVFVGLASYSLYLWHFPLLAFTSYMYGGRAPLNAALVACAAAFALALLSLYVVEQPVRRRHSSARLMTVALPSAAMIAIAVTGVMIAKSNGLPGRLDERSARMLAVSGDRTRHHAECMSNGNVIVAPAKACVLGTAGATPHTLLWGDSHALVTATAMELAARRRGATLLFAATADCPIGVGFAISDTTERGLTTTPSYRYCGYYNEAMLARALNDHAITTVVLSSRWSNWRIGAPANLAESAVDLRLVDARGIAASVAGNRAIFERGFMAVLRRLDGSGKRVFIVAPVPEPPASVPEALYVQRFGLAPPLKELSLTDYQTRHASILAFFAKVHRELPAVRFIRPVAILCDTAGRCPMLHDGIPVYFDHNHLSVDAARRTAPLYDGVFAP</sequence>
<dbReference type="Proteomes" id="UP000522313">
    <property type="component" value="Unassembled WGS sequence"/>
</dbReference>
<dbReference type="Pfam" id="PF01757">
    <property type="entry name" value="Acyl_transf_3"/>
    <property type="match status" value="1"/>
</dbReference>
<dbReference type="RefSeq" id="WP_184508606.1">
    <property type="nucleotide sequence ID" value="NZ_JACHBT010000033.1"/>
</dbReference>
<feature type="transmembrane region" description="Helical" evidence="1">
    <location>
        <begin position="32"/>
        <end position="51"/>
    </location>
</feature>
<dbReference type="GO" id="GO:0016747">
    <property type="term" value="F:acyltransferase activity, transferring groups other than amino-acyl groups"/>
    <property type="evidence" value="ECO:0007669"/>
    <property type="project" value="InterPro"/>
</dbReference>
<feature type="domain" description="Acyltransferase 3" evidence="2">
    <location>
        <begin position="5"/>
        <end position="325"/>
    </location>
</feature>
<feature type="domain" description="SGNH" evidence="3">
    <location>
        <begin position="404"/>
        <end position="660"/>
    </location>
</feature>
<accession>A0A7X0JFI9</accession>
<comment type="caution">
    <text evidence="4">The sequence shown here is derived from an EMBL/GenBank/DDBJ whole genome shotgun (WGS) entry which is preliminary data.</text>
</comment>
<dbReference type="GO" id="GO:0016020">
    <property type="term" value="C:membrane"/>
    <property type="evidence" value="ECO:0007669"/>
    <property type="project" value="TreeGrafter"/>
</dbReference>
<organism evidence="4 5">
    <name type="scientific">Sphingomonas endophytica</name>
    <dbReference type="NCBI Taxonomy" id="869719"/>
    <lineage>
        <taxon>Bacteria</taxon>
        <taxon>Pseudomonadati</taxon>
        <taxon>Pseudomonadota</taxon>
        <taxon>Alphaproteobacteria</taxon>
        <taxon>Sphingomonadales</taxon>
        <taxon>Sphingomonadaceae</taxon>
        <taxon>Sphingomonas</taxon>
    </lineage>
</organism>
<feature type="transmembrane region" description="Helical" evidence="1">
    <location>
        <begin position="311"/>
        <end position="330"/>
    </location>
</feature>
<dbReference type="InterPro" id="IPR050879">
    <property type="entry name" value="Acyltransferase_3"/>
</dbReference>
<evidence type="ECO:0000259" key="3">
    <source>
        <dbReference type="Pfam" id="PF19040"/>
    </source>
</evidence>
<dbReference type="Pfam" id="PF19040">
    <property type="entry name" value="SGNH"/>
    <property type="match status" value="1"/>
</dbReference>
<feature type="transmembrane region" description="Helical" evidence="1">
    <location>
        <begin position="159"/>
        <end position="180"/>
    </location>
</feature>
<feature type="transmembrane region" description="Helical" evidence="1">
    <location>
        <begin position="72"/>
        <end position="91"/>
    </location>
</feature>
<keyword evidence="1" id="KW-0812">Transmembrane</keyword>
<proteinExistence type="predicted"/>
<feature type="transmembrane region" description="Helical" evidence="1">
    <location>
        <begin position="242"/>
        <end position="261"/>
    </location>
</feature>
<evidence type="ECO:0000313" key="5">
    <source>
        <dbReference type="Proteomes" id="UP000522313"/>
    </source>
</evidence>
<evidence type="ECO:0000256" key="1">
    <source>
        <dbReference type="SAM" id="Phobius"/>
    </source>
</evidence>
<name>A0A7X0JFI9_9SPHN</name>
<feature type="transmembrane region" description="Helical" evidence="1">
    <location>
        <begin position="273"/>
        <end position="291"/>
    </location>
</feature>
<feature type="transmembrane region" description="Helical" evidence="1">
    <location>
        <begin position="186"/>
        <end position="207"/>
    </location>
</feature>
<evidence type="ECO:0000259" key="2">
    <source>
        <dbReference type="Pfam" id="PF01757"/>
    </source>
</evidence>
<evidence type="ECO:0000313" key="4">
    <source>
        <dbReference type="EMBL" id="MBB6506665.1"/>
    </source>
</evidence>
<dbReference type="InterPro" id="IPR043968">
    <property type="entry name" value="SGNH"/>
</dbReference>
<feature type="transmembrane region" description="Helical" evidence="1">
    <location>
        <begin position="9"/>
        <end position="26"/>
    </location>
</feature>
<reference evidence="4 5" key="1">
    <citation type="submission" date="2020-08" db="EMBL/GenBank/DDBJ databases">
        <title>The Agave Microbiome: Exploring the role of microbial communities in plant adaptations to desert environments.</title>
        <authorList>
            <person name="Partida-Martinez L.P."/>
        </authorList>
    </citation>
    <scope>NUCLEOTIDE SEQUENCE [LARGE SCALE GENOMIC DNA]</scope>
    <source>
        <strain evidence="4 5">AS3.13</strain>
    </source>
</reference>
<keyword evidence="1" id="KW-1133">Transmembrane helix</keyword>
<dbReference type="EMBL" id="JACHBT010000033">
    <property type="protein sequence ID" value="MBB6506665.1"/>
    <property type="molecule type" value="Genomic_DNA"/>
</dbReference>
<keyword evidence="1" id="KW-0472">Membrane</keyword>
<dbReference type="PANTHER" id="PTHR23028:SF53">
    <property type="entry name" value="ACYL_TRANSF_3 DOMAIN-CONTAINING PROTEIN"/>
    <property type="match status" value="1"/>
</dbReference>
<dbReference type="InterPro" id="IPR002656">
    <property type="entry name" value="Acyl_transf_3_dom"/>
</dbReference>
<protein>
    <submittedName>
        <fullName evidence="4">Peptidoglycan/LPS O-acetylase OafA/YrhL</fullName>
    </submittedName>
</protein>
<dbReference type="GO" id="GO:0009103">
    <property type="term" value="P:lipopolysaccharide biosynthetic process"/>
    <property type="evidence" value="ECO:0007669"/>
    <property type="project" value="TreeGrafter"/>
</dbReference>
<reference evidence="4 5" key="2">
    <citation type="submission" date="2020-08" db="EMBL/GenBank/DDBJ databases">
        <authorList>
            <person name="Partida-Martinez L."/>
            <person name="Huntemann M."/>
            <person name="Clum A."/>
            <person name="Wang J."/>
            <person name="Palaniappan K."/>
            <person name="Ritter S."/>
            <person name="Chen I.-M."/>
            <person name="Stamatis D."/>
            <person name="Reddy T."/>
            <person name="O'Malley R."/>
            <person name="Daum C."/>
            <person name="Shapiro N."/>
            <person name="Ivanova N."/>
            <person name="Kyrpides N."/>
            <person name="Woyke T."/>
        </authorList>
    </citation>
    <scope>NUCLEOTIDE SEQUENCE [LARGE SCALE GENOMIC DNA]</scope>
    <source>
        <strain evidence="4 5">AS3.13</strain>
    </source>
</reference>
<gene>
    <name evidence="4" type="ORF">F4693_003676</name>
</gene>
<feature type="transmembrane region" description="Helical" evidence="1">
    <location>
        <begin position="342"/>
        <end position="364"/>
    </location>
</feature>
<feature type="transmembrane region" description="Helical" evidence="1">
    <location>
        <begin position="219"/>
        <end position="236"/>
    </location>
</feature>
<dbReference type="AlphaFoldDB" id="A0A7X0JFI9"/>
<dbReference type="PANTHER" id="PTHR23028">
    <property type="entry name" value="ACETYLTRANSFERASE"/>
    <property type="match status" value="1"/>
</dbReference>